<feature type="compositionally biased region" description="Basic and acidic residues" evidence="3">
    <location>
        <begin position="246"/>
        <end position="255"/>
    </location>
</feature>
<dbReference type="EMBL" id="JACOOZ010000004">
    <property type="protein sequence ID" value="MBC5667651.1"/>
    <property type="molecule type" value="Genomic_DNA"/>
</dbReference>
<dbReference type="InterPro" id="IPR050570">
    <property type="entry name" value="Cell_wall_metabolism_enzyme"/>
</dbReference>
<dbReference type="RefSeq" id="WP_021952295.1">
    <property type="nucleotide sequence ID" value="NZ_JACOOZ010000004.1"/>
</dbReference>
<dbReference type="PANTHER" id="PTHR21666:SF270">
    <property type="entry name" value="MUREIN HYDROLASE ACTIVATOR ENVC"/>
    <property type="match status" value="1"/>
</dbReference>
<protein>
    <submittedName>
        <fullName evidence="7">Peptidoglycan DD-metalloendopeptidase family protein</fullName>
    </submittedName>
</protein>
<evidence type="ECO:0000256" key="1">
    <source>
        <dbReference type="ARBA" id="ARBA00022729"/>
    </source>
</evidence>
<dbReference type="Gene3D" id="6.10.250.3150">
    <property type="match status" value="1"/>
</dbReference>
<evidence type="ECO:0000256" key="2">
    <source>
        <dbReference type="SAM" id="Coils"/>
    </source>
</evidence>
<organism evidence="7 8">
    <name type="scientific">Eubacterium segne</name>
    <dbReference type="NCBI Taxonomy" id="2763045"/>
    <lineage>
        <taxon>Bacteria</taxon>
        <taxon>Bacillati</taxon>
        <taxon>Bacillota</taxon>
        <taxon>Clostridia</taxon>
        <taxon>Eubacteriales</taxon>
        <taxon>Eubacteriaceae</taxon>
        <taxon>Eubacterium</taxon>
    </lineage>
</organism>
<feature type="chain" id="PRO_5047169883" evidence="4">
    <location>
        <begin position="27"/>
        <end position="411"/>
    </location>
</feature>
<evidence type="ECO:0000256" key="3">
    <source>
        <dbReference type="SAM" id="MobiDB-lite"/>
    </source>
</evidence>
<gene>
    <name evidence="7" type="ORF">H8S00_06610</name>
</gene>
<feature type="signal peptide" evidence="4">
    <location>
        <begin position="1"/>
        <end position="26"/>
    </location>
</feature>
<evidence type="ECO:0000259" key="6">
    <source>
        <dbReference type="Pfam" id="PF24568"/>
    </source>
</evidence>
<feature type="region of interest" description="Disordered" evidence="3">
    <location>
        <begin position="246"/>
        <end position="282"/>
    </location>
</feature>
<evidence type="ECO:0000256" key="4">
    <source>
        <dbReference type="SAM" id="SignalP"/>
    </source>
</evidence>
<dbReference type="InterPro" id="IPR011055">
    <property type="entry name" value="Dup_hybrid_motif"/>
</dbReference>
<dbReference type="Proteomes" id="UP000597877">
    <property type="component" value="Unassembled WGS sequence"/>
</dbReference>
<evidence type="ECO:0000313" key="8">
    <source>
        <dbReference type="Proteomes" id="UP000597877"/>
    </source>
</evidence>
<reference evidence="7 8" key="1">
    <citation type="submission" date="2020-08" db="EMBL/GenBank/DDBJ databases">
        <title>Genome public.</title>
        <authorList>
            <person name="Liu C."/>
            <person name="Sun Q."/>
        </authorList>
    </citation>
    <scope>NUCLEOTIDE SEQUENCE [LARGE SCALE GENOMIC DNA]</scope>
    <source>
        <strain evidence="7 8">BX4</strain>
    </source>
</reference>
<dbReference type="Pfam" id="PF24568">
    <property type="entry name" value="CC_PcsB"/>
    <property type="match status" value="1"/>
</dbReference>
<keyword evidence="2" id="KW-0175">Coiled coil</keyword>
<dbReference type="CDD" id="cd12797">
    <property type="entry name" value="M23_peptidase"/>
    <property type="match status" value="1"/>
</dbReference>
<dbReference type="InterPro" id="IPR016047">
    <property type="entry name" value="M23ase_b-sheet_dom"/>
</dbReference>
<comment type="caution">
    <text evidence="7">The sequence shown here is derived from an EMBL/GenBank/DDBJ whole genome shotgun (WGS) entry which is preliminary data.</text>
</comment>
<feature type="domain" description="Peptidoglycan hydrolase PcsB coiled-coil" evidence="6">
    <location>
        <begin position="99"/>
        <end position="170"/>
    </location>
</feature>
<feature type="domain" description="M23ase beta-sheet core" evidence="5">
    <location>
        <begin position="312"/>
        <end position="406"/>
    </location>
</feature>
<keyword evidence="1 4" id="KW-0732">Signal</keyword>
<evidence type="ECO:0000313" key="7">
    <source>
        <dbReference type="EMBL" id="MBC5667651.1"/>
    </source>
</evidence>
<dbReference type="Gene3D" id="2.70.70.10">
    <property type="entry name" value="Glucose Permease (Domain IIA)"/>
    <property type="match status" value="1"/>
</dbReference>
<dbReference type="Pfam" id="PF01551">
    <property type="entry name" value="Peptidase_M23"/>
    <property type="match status" value="1"/>
</dbReference>
<keyword evidence="8" id="KW-1185">Reference proteome</keyword>
<proteinExistence type="predicted"/>
<feature type="coiled-coil region" evidence="2">
    <location>
        <begin position="28"/>
        <end position="104"/>
    </location>
</feature>
<dbReference type="PANTHER" id="PTHR21666">
    <property type="entry name" value="PEPTIDASE-RELATED"/>
    <property type="match status" value="1"/>
</dbReference>
<sequence>MRKLSKVLGAGLAIVLSISMAAPSFADVNNEKDKLSDLNAQKNKAARQKNELEASKSDAEAYISQVDKQLTKLATDIYETNQKLDKTKDKIDKTNKKLKSAQESITVQYSDMKLRIQYMYENGDTQMLDLILNSESITEFLNKAEYITELSQYDRKMLHKLKETKQAIADAKETLVTEKENLVTMQKKQKNDKAQLEQLSDSKKKELSTYVALLEDNEANSAALDAEISAQEQKVAAAEQQSIDAAKQEAARKAAQEAQNAANNNNNNNNNNQNNGGSHSGNGSFGWPCPGYTSVSSGYGYRSDPFSGSSSFHNGIDIPAPAGTPVVAASSGTVEWANLNPTAGNWIGINHGNGVYTIYMHMSALLVSPGTQVSAGQTIGLVGTTGSSTGNHLHFTVRVNGAYQNPYDYLN</sequence>
<dbReference type="InterPro" id="IPR057309">
    <property type="entry name" value="PcsB_CC"/>
</dbReference>
<name>A0ABR7F214_9FIRM</name>
<feature type="compositionally biased region" description="Low complexity" evidence="3">
    <location>
        <begin position="256"/>
        <end position="275"/>
    </location>
</feature>
<evidence type="ECO:0000259" key="5">
    <source>
        <dbReference type="Pfam" id="PF01551"/>
    </source>
</evidence>
<accession>A0ABR7F214</accession>
<dbReference type="SUPFAM" id="SSF51261">
    <property type="entry name" value="Duplicated hybrid motif"/>
    <property type="match status" value="1"/>
</dbReference>